<dbReference type="Proteomes" id="UP000193380">
    <property type="component" value="Unassembled WGS sequence"/>
</dbReference>
<dbReference type="PANTHER" id="PTHR46792">
    <property type="entry name" value="COILED-COIL DOMAIN-CONTAINING PROTEIN 80"/>
    <property type="match status" value="1"/>
</dbReference>
<reference evidence="4" key="2">
    <citation type="submission" date="2014-03" db="EMBL/GenBank/DDBJ databases">
        <authorList>
            <person name="Genoscope - CEA"/>
        </authorList>
    </citation>
    <scope>NUCLEOTIDE SEQUENCE</scope>
</reference>
<proteinExistence type="predicted"/>
<feature type="region of interest" description="Disordered" evidence="2">
    <location>
        <begin position="112"/>
        <end position="148"/>
    </location>
</feature>
<feature type="domain" description="DUF4174" evidence="3">
    <location>
        <begin position="522"/>
        <end position="583"/>
    </location>
</feature>
<dbReference type="EMBL" id="FR905076">
    <property type="protein sequence ID" value="CDQ75731.1"/>
    <property type="molecule type" value="Genomic_DNA"/>
</dbReference>
<gene>
    <name evidence="4" type="ORF">GSONMT00011986001</name>
</gene>
<evidence type="ECO:0000259" key="3">
    <source>
        <dbReference type="Pfam" id="PF13778"/>
    </source>
</evidence>
<dbReference type="Pfam" id="PF13778">
    <property type="entry name" value="DUF4174"/>
    <property type="match status" value="3"/>
</dbReference>
<keyword evidence="1" id="KW-0732">Signal</keyword>
<feature type="compositionally biased region" description="Basic and acidic residues" evidence="2">
    <location>
        <begin position="406"/>
        <end position="421"/>
    </location>
</feature>
<feature type="compositionally biased region" description="Polar residues" evidence="2">
    <location>
        <begin position="390"/>
        <end position="401"/>
    </location>
</feature>
<dbReference type="GO" id="GO:0010811">
    <property type="term" value="P:positive regulation of cell-substrate adhesion"/>
    <property type="evidence" value="ECO:0007669"/>
    <property type="project" value="TreeGrafter"/>
</dbReference>
<protein>
    <recommendedName>
        <fullName evidence="3">DUF4174 domain-containing protein</fullName>
    </recommendedName>
</protein>
<dbReference type="AlphaFoldDB" id="A0A060X8I4"/>
<dbReference type="GO" id="GO:0030198">
    <property type="term" value="P:extracellular matrix organization"/>
    <property type="evidence" value="ECO:0007669"/>
    <property type="project" value="TreeGrafter"/>
</dbReference>
<name>A0A060X8I4_ONCMY</name>
<evidence type="ECO:0000256" key="2">
    <source>
        <dbReference type="SAM" id="MobiDB-lite"/>
    </source>
</evidence>
<evidence type="ECO:0000256" key="1">
    <source>
        <dbReference type="ARBA" id="ARBA00022729"/>
    </source>
</evidence>
<dbReference type="STRING" id="8022.A0A060X8I4"/>
<organism evidence="4 5">
    <name type="scientific">Oncorhynchus mykiss</name>
    <name type="common">Rainbow trout</name>
    <name type="synonym">Salmo gairdneri</name>
    <dbReference type="NCBI Taxonomy" id="8022"/>
    <lineage>
        <taxon>Eukaryota</taxon>
        <taxon>Metazoa</taxon>
        <taxon>Chordata</taxon>
        <taxon>Craniata</taxon>
        <taxon>Vertebrata</taxon>
        <taxon>Euteleostomi</taxon>
        <taxon>Actinopterygii</taxon>
        <taxon>Neopterygii</taxon>
        <taxon>Teleostei</taxon>
        <taxon>Protacanthopterygii</taxon>
        <taxon>Salmoniformes</taxon>
        <taxon>Salmonidae</taxon>
        <taxon>Salmoninae</taxon>
        <taxon>Oncorhynchus</taxon>
    </lineage>
</organism>
<dbReference type="GO" id="GO:0005604">
    <property type="term" value="C:basement membrane"/>
    <property type="evidence" value="ECO:0007669"/>
    <property type="project" value="TreeGrafter"/>
</dbReference>
<feature type="compositionally biased region" description="Basic and acidic residues" evidence="2">
    <location>
        <begin position="138"/>
        <end position="148"/>
    </location>
</feature>
<sequence length="767" mass="86667">MLEFVKAQVSVPPPLSPFLLLHSSNALKLKKFQEFPVTTLEYNVNQEPWSIPPYPQSSQSAWERYHHFSCVLRLLKGSFPVDYKVTTTPPRMSRLLCALLVLMSLCSHSLGVSASQPGKGRHKTRPQYKEPAGLLAPEDDHGGEGDHETRTVLDPEQEFLSDFAGKKRLWVITAPSHSDNYLRMMEKQIQDMEQEGLNCRLAERDTFIVTIIQNAMMEGRIQKTTFQGEATMESIDSDMVTKLLHYLELGDQGFSMLVMKKNLRVSERFPYPVRVEAILEVIDQFPLRKLEKLTRKGSPLKCKITKKRLMKKKIPVKKKVFSPQMHGNVTSVTQRNTVAKKAALKSKIQDILSGRSRFIIRKTTTDSKGTQVFIAGKANSKAVGKDNQKKNGNVFTEINTYPSTVEKRERKTVANSRDNKPENVGGGEESLEKNNSPKKGKGKKDGKKGRGRGRVKKNHREISICAPFHCSLFLALLCEHISSCYSNLQIMSSTKKSGSSLGFHTVKLHFYIPDSETPFTSLPEKFTDPDLISQLMKQYGMSSKVFSMTMTDYDLKPNEVFDVPPPSSALMEYVDTFTSRRSEMERERKTPLACSKSQEQGGALLRFMSKRRLLIISTPSEDDYSFQQQLQGLRGQACPMGVRHFALLKLIGTGPTASGTVELFPLNGKSQTENEPLSRDVVTGLQDQLKINREYFSMLVVGKDGDVKAWFPSPMWSLANIYDLVDSMELRQQEEKLQRTLGIHCPEDTGGSYQGYDEEADYHRSEE</sequence>
<evidence type="ECO:0000313" key="4">
    <source>
        <dbReference type="EMBL" id="CDQ75731.1"/>
    </source>
</evidence>
<reference evidence="4" key="1">
    <citation type="journal article" date="2014" name="Nat. Commun.">
        <title>The rainbow trout genome provides novel insights into evolution after whole-genome duplication in vertebrates.</title>
        <authorList>
            <person name="Berthelot C."/>
            <person name="Brunet F."/>
            <person name="Chalopin D."/>
            <person name="Juanchich A."/>
            <person name="Bernard M."/>
            <person name="Noel B."/>
            <person name="Bento P."/>
            <person name="Da Silva C."/>
            <person name="Labadie K."/>
            <person name="Alberti A."/>
            <person name="Aury J.M."/>
            <person name="Louis A."/>
            <person name="Dehais P."/>
            <person name="Bardou P."/>
            <person name="Montfort J."/>
            <person name="Klopp C."/>
            <person name="Cabau C."/>
            <person name="Gaspin C."/>
            <person name="Thorgaard G.H."/>
            <person name="Boussaha M."/>
            <person name="Quillet E."/>
            <person name="Guyomard R."/>
            <person name="Galiana D."/>
            <person name="Bobe J."/>
            <person name="Volff J.N."/>
            <person name="Genet C."/>
            <person name="Wincker P."/>
            <person name="Jaillon O."/>
            <person name="Roest Crollius H."/>
            <person name="Guiguen Y."/>
        </authorList>
    </citation>
    <scope>NUCLEOTIDE SEQUENCE [LARGE SCALE GENOMIC DNA]</scope>
</reference>
<feature type="region of interest" description="Disordered" evidence="2">
    <location>
        <begin position="406"/>
        <end position="456"/>
    </location>
</feature>
<feature type="domain" description="DUF4174" evidence="3">
    <location>
        <begin position="604"/>
        <end position="734"/>
    </location>
</feature>
<dbReference type="PANTHER" id="PTHR46792:SF1">
    <property type="entry name" value="COILED-COIL DOMAIN-CONTAINING 80-LIKE 2"/>
    <property type="match status" value="1"/>
</dbReference>
<dbReference type="PaxDb" id="8022-A0A060X8I4"/>
<feature type="region of interest" description="Disordered" evidence="2">
    <location>
        <begin position="748"/>
        <end position="767"/>
    </location>
</feature>
<evidence type="ECO:0000313" key="5">
    <source>
        <dbReference type="Proteomes" id="UP000193380"/>
    </source>
</evidence>
<feature type="region of interest" description="Disordered" evidence="2">
    <location>
        <begin position="382"/>
        <end position="401"/>
    </location>
</feature>
<feature type="compositionally biased region" description="Basic residues" evidence="2">
    <location>
        <begin position="436"/>
        <end position="456"/>
    </location>
</feature>
<accession>A0A060X8I4</accession>
<dbReference type="InterPro" id="IPR025232">
    <property type="entry name" value="DUF4174"/>
</dbReference>
<feature type="domain" description="DUF4174" evidence="3">
    <location>
        <begin position="159"/>
        <end position="291"/>
    </location>
</feature>